<evidence type="ECO:0000313" key="2">
    <source>
        <dbReference type="Proteomes" id="UP000729701"/>
    </source>
</evidence>
<dbReference type="InterPro" id="IPR036874">
    <property type="entry name" value="Carbonic_anhydrase_sf"/>
</dbReference>
<dbReference type="Proteomes" id="UP000729701">
    <property type="component" value="Unassembled WGS sequence"/>
</dbReference>
<gene>
    <name evidence="1" type="ORF">KME60_13940</name>
</gene>
<dbReference type="SUPFAM" id="SSF53056">
    <property type="entry name" value="beta-carbonic anhydrase, cab"/>
    <property type="match status" value="1"/>
</dbReference>
<reference evidence="1" key="2">
    <citation type="journal article" date="2022" name="Microbiol. Resour. Announc.">
        <title>Metagenome Sequencing to Explore Phylogenomics of Terrestrial Cyanobacteria.</title>
        <authorList>
            <person name="Ward R.D."/>
            <person name="Stajich J.E."/>
            <person name="Johansen J.R."/>
            <person name="Huntemann M."/>
            <person name="Clum A."/>
            <person name="Foster B."/>
            <person name="Foster B."/>
            <person name="Roux S."/>
            <person name="Palaniappan K."/>
            <person name="Varghese N."/>
            <person name="Mukherjee S."/>
            <person name="Reddy T.B.K."/>
            <person name="Daum C."/>
            <person name="Copeland A."/>
            <person name="Chen I.A."/>
            <person name="Ivanova N.N."/>
            <person name="Kyrpides N.C."/>
            <person name="Shapiro N."/>
            <person name="Eloe-Fadrosh E.A."/>
            <person name="Pietrasiak N."/>
        </authorList>
    </citation>
    <scope>NUCLEOTIDE SEQUENCE</scope>
    <source>
        <strain evidence="1">GSE-NOS-MK-12-04C</strain>
    </source>
</reference>
<proteinExistence type="predicted"/>
<name>A0A951US99_9CYAN</name>
<dbReference type="GO" id="GO:0008270">
    <property type="term" value="F:zinc ion binding"/>
    <property type="evidence" value="ECO:0007669"/>
    <property type="project" value="InterPro"/>
</dbReference>
<sequence>MKNTINLLKTAECLCCHPLVSRRHFIKSFFPGALAFTILQSAEPARAEIHQAKTLVLSCIDFRFLTAERNFLRIKNLRDEYDWTALAGASLAVTGFPHLYDAEAFWDQLDLSYRLHHINKVIVLDHQDCGAYAIMIDPNLSKDPERELQVHTDYLNRAYWSIRNRYPDIKVELYFAPLNKAEFQTVLPSFENHKFSEVKV</sequence>
<dbReference type="GO" id="GO:0004089">
    <property type="term" value="F:carbonate dehydratase activity"/>
    <property type="evidence" value="ECO:0007669"/>
    <property type="project" value="InterPro"/>
</dbReference>
<evidence type="ECO:0000313" key="1">
    <source>
        <dbReference type="EMBL" id="MBW4668488.1"/>
    </source>
</evidence>
<comment type="caution">
    <text evidence="1">The sequence shown here is derived from an EMBL/GenBank/DDBJ whole genome shotgun (WGS) entry which is preliminary data.</text>
</comment>
<organism evidence="1 2">
    <name type="scientific">Cyanomargarita calcarea GSE-NOS-MK-12-04C</name>
    <dbReference type="NCBI Taxonomy" id="2839659"/>
    <lineage>
        <taxon>Bacteria</taxon>
        <taxon>Bacillati</taxon>
        <taxon>Cyanobacteriota</taxon>
        <taxon>Cyanophyceae</taxon>
        <taxon>Nostocales</taxon>
        <taxon>Cyanomargaritaceae</taxon>
        <taxon>Cyanomargarita</taxon>
    </lineage>
</organism>
<dbReference type="Pfam" id="PF20393">
    <property type="entry name" value="Pro_CA_2"/>
    <property type="match status" value="1"/>
</dbReference>
<protein>
    <submittedName>
        <fullName evidence="1">Carbonic anhydrase</fullName>
    </submittedName>
</protein>
<reference evidence="1" key="1">
    <citation type="submission" date="2021-05" db="EMBL/GenBank/DDBJ databases">
        <authorList>
            <person name="Pietrasiak N."/>
            <person name="Ward R."/>
            <person name="Stajich J.E."/>
            <person name="Kurbessoian T."/>
        </authorList>
    </citation>
    <scope>NUCLEOTIDE SEQUENCE</scope>
    <source>
        <strain evidence="1">GSE-NOS-MK-12-04C</strain>
    </source>
</reference>
<dbReference type="AlphaFoldDB" id="A0A951US99"/>
<dbReference type="Gene3D" id="3.40.1050.10">
    <property type="entry name" value="Carbonic anhydrase"/>
    <property type="match status" value="1"/>
</dbReference>
<accession>A0A951US99</accession>
<dbReference type="EMBL" id="JAHHGZ010000013">
    <property type="protein sequence ID" value="MBW4668488.1"/>
    <property type="molecule type" value="Genomic_DNA"/>
</dbReference>
<dbReference type="InterPro" id="IPR046871">
    <property type="entry name" value="Pro_CA_2"/>
</dbReference>